<keyword evidence="2" id="KW-0677">Repeat</keyword>
<sequence>MFKLLISAEELQKNISARNWLVFDVRHNLADHQAGRKAYEQGHIPGALYLDHEEQLSAPKTGSNGRHPLPDRSDFAALMRSQGLTQQSQVVVYDGGNSMFAAHLWWMLRWIGHERVAVLDGGWQAWEAAGGAMETGSNSARLTEAQALQSLNAPAKAAMPTVDAQVVLENLSNPVFMVLDARAADRYSGKSEPMDPVAGHIPQALNRPNALNLQENGLFKPVEALRQDFQTLLQGRAPQQIVHQCGSGITACHNLFAMELAGLEGSALYPGSWSEWCSDPSRPVARAGE</sequence>
<dbReference type="AlphaFoldDB" id="A0A853GWR7"/>
<dbReference type="CDD" id="cd01448">
    <property type="entry name" value="TST_Repeat_1"/>
    <property type="match status" value="1"/>
</dbReference>
<feature type="domain" description="Rhodanese" evidence="3">
    <location>
        <begin position="16"/>
        <end position="135"/>
    </location>
</feature>
<dbReference type="InterPro" id="IPR045078">
    <property type="entry name" value="TST/MPST-like"/>
</dbReference>
<keyword evidence="1 4" id="KW-0808">Transferase</keyword>
<proteinExistence type="predicted"/>
<dbReference type="Pfam" id="PF00581">
    <property type="entry name" value="Rhodanese"/>
    <property type="match status" value="2"/>
</dbReference>
<evidence type="ECO:0000313" key="4">
    <source>
        <dbReference type="EMBL" id="NYT86587.1"/>
    </source>
</evidence>
<dbReference type="PROSITE" id="PS50206">
    <property type="entry name" value="RHODANESE_3"/>
    <property type="match status" value="2"/>
</dbReference>
<dbReference type="PANTHER" id="PTHR11364">
    <property type="entry name" value="THIOSULFATE SULFERTANSFERASE"/>
    <property type="match status" value="1"/>
</dbReference>
<organism evidence="4 5">
    <name type="scientific">Pollutimonas harenae</name>
    <dbReference type="NCBI Taxonomy" id="657015"/>
    <lineage>
        <taxon>Bacteria</taxon>
        <taxon>Pseudomonadati</taxon>
        <taxon>Pseudomonadota</taxon>
        <taxon>Betaproteobacteria</taxon>
        <taxon>Burkholderiales</taxon>
        <taxon>Alcaligenaceae</taxon>
        <taxon>Pollutimonas</taxon>
    </lineage>
</organism>
<evidence type="ECO:0000313" key="5">
    <source>
        <dbReference type="Proteomes" id="UP000554144"/>
    </source>
</evidence>
<dbReference type="EMBL" id="JACCEV010000003">
    <property type="protein sequence ID" value="NYT86587.1"/>
    <property type="molecule type" value="Genomic_DNA"/>
</dbReference>
<evidence type="ECO:0000256" key="1">
    <source>
        <dbReference type="ARBA" id="ARBA00022679"/>
    </source>
</evidence>
<dbReference type="GO" id="GO:0004792">
    <property type="term" value="F:thiosulfate-cyanide sulfurtransferase activity"/>
    <property type="evidence" value="ECO:0007669"/>
    <property type="project" value="InterPro"/>
</dbReference>
<dbReference type="Proteomes" id="UP000554144">
    <property type="component" value="Unassembled WGS sequence"/>
</dbReference>
<dbReference type="InterPro" id="IPR001307">
    <property type="entry name" value="Thiosulphate_STrfase_CS"/>
</dbReference>
<dbReference type="Gene3D" id="3.40.250.10">
    <property type="entry name" value="Rhodanese-like domain"/>
    <property type="match status" value="2"/>
</dbReference>
<dbReference type="SUPFAM" id="SSF52821">
    <property type="entry name" value="Rhodanese/Cell cycle control phosphatase"/>
    <property type="match status" value="2"/>
</dbReference>
<comment type="caution">
    <text evidence="4">The sequence shown here is derived from an EMBL/GenBank/DDBJ whole genome shotgun (WGS) entry which is preliminary data.</text>
</comment>
<dbReference type="SMART" id="SM00450">
    <property type="entry name" value="RHOD"/>
    <property type="match status" value="2"/>
</dbReference>
<dbReference type="PROSITE" id="PS00380">
    <property type="entry name" value="RHODANESE_1"/>
    <property type="match status" value="1"/>
</dbReference>
<evidence type="ECO:0000259" key="3">
    <source>
        <dbReference type="PROSITE" id="PS50206"/>
    </source>
</evidence>
<dbReference type="RefSeq" id="WP_130040115.1">
    <property type="nucleotide sequence ID" value="NZ_JACCEV010000003.1"/>
</dbReference>
<dbReference type="InterPro" id="IPR036873">
    <property type="entry name" value="Rhodanese-like_dom_sf"/>
</dbReference>
<evidence type="ECO:0000256" key="2">
    <source>
        <dbReference type="ARBA" id="ARBA00022737"/>
    </source>
</evidence>
<feature type="domain" description="Rhodanese" evidence="3">
    <location>
        <begin position="172"/>
        <end position="285"/>
    </location>
</feature>
<gene>
    <name evidence="4" type="ORF">H0A62_13325</name>
</gene>
<keyword evidence="5" id="KW-1185">Reference proteome</keyword>
<reference evidence="4 5" key="1">
    <citation type="submission" date="2020-07" db="EMBL/GenBank/DDBJ databases">
        <title>Taxonomic revisions and descriptions of new bacterial species based on genomic comparisons in the high-G+C-content subgroup of the family Alcaligenaceae.</title>
        <authorList>
            <person name="Szabo A."/>
            <person name="Felfoldi T."/>
        </authorList>
    </citation>
    <scope>NUCLEOTIDE SEQUENCE [LARGE SCALE GENOMIC DNA]</scope>
    <source>
        <strain evidence="4 5">DSM 25667</strain>
    </source>
</reference>
<dbReference type="OrthoDB" id="9781034at2"/>
<dbReference type="PANTHER" id="PTHR11364:SF27">
    <property type="entry name" value="SULFURTRANSFERASE"/>
    <property type="match status" value="1"/>
</dbReference>
<dbReference type="CDD" id="cd01449">
    <property type="entry name" value="TST_Repeat_2"/>
    <property type="match status" value="1"/>
</dbReference>
<name>A0A853GWR7_9BURK</name>
<accession>A0A853GWR7</accession>
<protein>
    <submittedName>
        <fullName evidence="4">Sulfurtransferase</fullName>
    </submittedName>
</protein>
<dbReference type="InterPro" id="IPR001763">
    <property type="entry name" value="Rhodanese-like_dom"/>
</dbReference>